<evidence type="ECO:0000313" key="2">
    <source>
        <dbReference type="Proteomes" id="UP001497680"/>
    </source>
</evidence>
<organism evidence="1 2">
    <name type="scientific">Hypoxylon rubiginosum</name>
    <dbReference type="NCBI Taxonomy" id="110542"/>
    <lineage>
        <taxon>Eukaryota</taxon>
        <taxon>Fungi</taxon>
        <taxon>Dikarya</taxon>
        <taxon>Ascomycota</taxon>
        <taxon>Pezizomycotina</taxon>
        <taxon>Sordariomycetes</taxon>
        <taxon>Xylariomycetidae</taxon>
        <taxon>Xylariales</taxon>
        <taxon>Hypoxylaceae</taxon>
        <taxon>Hypoxylon</taxon>
    </lineage>
</organism>
<comment type="caution">
    <text evidence="1">The sequence shown here is derived from an EMBL/GenBank/DDBJ whole genome shotgun (WGS) entry which is preliminary data.</text>
</comment>
<reference evidence="1 2" key="1">
    <citation type="journal article" date="2022" name="New Phytol.">
        <title>Ecological generalism drives hyperdiversity of secondary metabolite gene clusters in xylarialean endophytes.</title>
        <authorList>
            <person name="Franco M.E.E."/>
            <person name="Wisecaver J.H."/>
            <person name="Arnold A.E."/>
            <person name="Ju Y.M."/>
            <person name="Slot J.C."/>
            <person name="Ahrendt S."/>
            <person name="Moore L.P."/>
            <person name="Eastman K.E."/>
            <person name="Scott K."/>
            <person name="Konkel Z."/>
            <person name="Mondo S.J."/>
            <person name="Kuo A."/>
            <person name="Hayes R.D."/>
            <person name="Haridas S."/>
            <person name="Andreopoulos B."/>
            <person name="Riley R."/>
            <person name="LaButti K."/>
            <person name="Pangilinan J."/>
            <person name="Lipzen A."/>
            <person name="Amirebrahimi M."/>
            <person name="Yan J."/>
            <person name="Adam C."/>
            <person name="Keymanesh K."/>
            <person name="Ng V."/>
            <person name="Louie K."/>
            <person name="Northen T."/>
            <person name="Drula E."/>
            <person name="Henrissat B."/>
            <person name="Hsieh H.M."/>
            <person name="Youens-Clark K."/>
            <person name="Lutzoni F."/>
            <person name="Miadlikowska J."/>
            <person name="Eastwood D.C."/>
            <person name="Hamelin R.C."/>
            <person name="Grigoriev I.V."/>
            <person name="U'Ren J.M."/>
        </authorList>
    </citation>
    <scope>NUCLEOTIDE SEQUENCE [LARGE SCALE GENOMIC DNA]</scope>
    <source>
        <strain evidence="1 2">ER1909</strain>
    </source>
</reference>
<keyword evidence="2" id="KW-1185">Reference proteome</keyword>
<protein>
    <submittedName>
        <fullName evidence="1">Uncharacterized protein</fullName>
    </submittedName>
</protein>
<proteinExistence type="predicted"/>
<gene>
    <name evidence="1" type="ORF">F4821DRAFT_54721</name>
</gene>
<sequence>MKHLYGNLPGMKPGAPKPKVLPLYLDEDRLDIQTILKLMAVNPTAKDPPLYMEIVMNIARQLAMEGEGFSYSEFRDRLSNVTWVRGQDTALNLRLQLLDTIIAPSPTTKPTAAELDSLPYLDGFVKEILRLYSPGLPPLPLAGLF</sequence>
<evidence type="ECO:0000313" key="1">
    <source>
        <dbReference type="EMBL" id="KAI6080540.1"/>
    </source>
</evidence>
<dbReference type="Proteomes" id="UP001497680">
    <property type="component" value="Unassembled WGS sequence"/>
</dbReference>
<dbReference type="EMBL" id="MU394436">
    <property type="protein sequence ID" value="KAI6080540.1"/>
    <property type="molecule type" value="Genomic_DNA"/>
</dbReference>
<accession>A0ACC0CJP6</accession>
<name>A0ACC0CJP6_9PEZI</name>